<protein>
    <submittedName>
        <fullName evidence="1">Uncharacterized protein</fullName>
    </submittedName>
</protein>
<evidence type="ECO:0000313" key="1">
    <source>
        <dbReference type="EMBL" id="SDM01838.1"/>
    </source>
</evidence>
<evidence type="ECO:0000313" key="2">
    <source>
        <dbReference type="Proteomes" id="UP000199555"/>
    </source>
</evidence>
<name>A0A1G9PST8_9RHOB</name>
<sequence length="96" mass="10442">RGALEAQAVVVELSNSLHHKKTFLLHRLCFVSAFLPDREAKAATQVTEGPVATVDKAVKKACHIAEVMVATVNPERLAIQDRLVQQALRVNLATTS</sequence>
<dbReference type="EMBL" id="FNGE01000084">
    <property type="protein sequence ID" value="SDM01838.1"/>
    <property type="molecule type" value="Genomic_DNA"/>
</dbReference>
<dbReference type="RefSeq" id="WP_217629807.1">
    <property type="nucleotide sequence ID" value="NZ_FNGE01000084.1"/>
</dbReference>
<dbReference type="AlphaFoldDB" id="A0A1G9PST8"/>
<accession>A0A1G9PST8</accession>
<keyword evidence="2" id="KW-1185">Reference proteome</keyword>
<proteinExistence type="predicted"/>
<reference evidence="2" key="1">
    <citation type="submission" date="2016-10" db="EMBL/GenBank/DDBJ databases">
        <authorList>
            <person name="Varghese N."/>
            <person name="Submissions S."/>
        </authorList>
    </citation>
    <scope>NUCLEOTIDE SEQUENCE [LARGE SCALE GENOMIC DNA]</scope>
    <source>
        <strain evidence="2">CGMCC 1.7655</strain>
    </source>
</reference>
<gene>
    <name evidence="1" type="ORF">SAMN04487971_1842</name>
</gene>
<dbReference type="Proteomes" id="UP000199555">
    <property type="component" value="Unassembled WGS sequence"/>
</dbReference>
<organism evidence="1 2">
    <name type="scientific">Paracoccus chinensis</name>
    <dbReference type="NCBI Taxonomy" id="525640"/>
    <lineage>
        <taxon>Bacteria</taxon>
        <taxon>Pseudomonadati</taxon>
        <taxon>Pseudomonadota</taxon>
        <taxon>Alphaproteobacteria</taxon>
        <taxon>Rhodobacterales</taxon>
        <taxon>Paracoccaceae</taxon>
        <taxon>Paracoccus</taxon>
    </lineage>
</organism>
<feature type="non-terminal residue" evidence="1">
    <location>
        <position position="1"/>
    </location>
</feature>